<reference evidence="3" key="1">
    <citation type="submission" date="2016-11" db="EMBL/GenBank/DDBJ databases">
        <title>Comparative genomic and phenotypic analysis of Granulibacter bethesdensis clinical isolates from patients with chronic granulomatous disease.</title>
        <authorList>
            <person name="Zarember K.A."/>
            <person name="Porcella S.F."/>
            <person name="Chu J."/>
            <person name="Ding L."/>
            <person name="Dahlstrom E."/>
            <person name="Barbian K."/>
            <person name="Martens C."/>
            <person name="Sykora L."/>
            <person name="Kramer S."/>
            <person name="Pettinato A.M."/>
            <person name="Hong H."/>
            <person name="Wald G."/>
            <person name="Berg L.J."/>
            <person name="Rogge L.S."/>
            <person name="Greenberg D.E."/>
            <person name="Falcone E.L."/>
            <person name="Neves J.F."/>
            <person name="Simoes M.J."/>
            <person name="Casal M."/>
            <person name="Rodriguez-Lopez F.C."/>
            <person name="Zelazny A."/>
            <person name="Gallin J.I."/>
            <person name="Holland S.M."/>
        </authorList>
    </citation>
    <scope>NUCLEOTIDE SEQUENCE [LARGE SCALE GENOMIC DNA]</scope>
    <source>
        <strain evidence="3">NIH9.1</strain>
    </source>
</reference>
<sequence>MIHQPEMLAELLRDLRQDVQRGQERSEERFDQLREELHVLRAGSSRIVDRVYGVERRVEALEGPVAEFRHLRSRIGGLVISGSLAVSAIGTVWTLCGDYVRDHLSWR</sequence>
<organism evidence="2 3">
    <name type="scientific">Granulibacter bethesdensis</name>
    <dbReference type="NCBI Taxonomy" id="364410"/>
    <lineage>
        <taxon>Bacteria</taxon>
        <taxon>Pseudomonadati</taxon>
        <taxon>Pseudomonadota</taxon>
        <taxon>Alphaproteobacteria</taxon>
        <taxon>Acetobacterales</taxon>
        <taxon>Acetobacteraceae</taxon>
        <taxon>Granulibacter</taxon>
    </lineage>
</organism>
<accession>A0AAC9KEM6</accession>
<keyword evidence="1" id="KW-0472">Membrane</keyword>
<evidence type="ECO:0000313" key="3">
    <source>
        <dbReference type="Proteomes" id="UP000182373"/>
    </source>
</evidence>
<feature type="transmembrane region" description="Helical" evidence="1">
    <location>
        <begin position="75"/>
        <end position="95"/>
    </location>
</feature>
<dbReference type="AlphaFoldDB" id="A0AAC9KEM6"/>
<dbReference type="RefSeq" id="WP_072572781.1">
    <property type="nucleotide sequence ID" value="NZ_CP018191.1"/>
</dbReference>
<keyword evidence="1" id="KW-1133">Transmembrane helix</keyword>
<evidence type="ECO:0000313" key="2">
    <source>
        <dbReference type="EMBL" id="APH54833.1"/>
    </source>
</evidence>
<proteinExistence type="predicted"/>
<dbReference type="Proteomes" id="UP000182373">
    <property type="component" value="Chromosome"/>
</dbReference>
<name>A0AAC9KEM6_9PROT</name>
<protein>
    <submittedName>
        <fullName evidence="2">Membrane associated protein</fullName>
    </submittedName>
</protein>
<gene>
    <name evidence="2" type="ORF">GbCGDNIH9_1549</name>
</gene>
<dbReference type="EMBL" id="CP018191">
    <property type="protein sequence ID" value="APH54833.1"/>
    <property type="molecule type" value="Genomic_DNA"/>
</dbReference>
<keyword evidence="1" id="KW-0812">Transmembrane</keyword>
<evidence type="ECO:0000256" key="1">
    <source>
        <dbReference type="SAM" id="Phobius"/>
    </source>
</evidence>